<dbReference type="GO" id="GO:0016462">
    <property type="term" value="F:pyrophosphatase activity"/>
    <property type="evidence" value="ECO:0007669"/>
    <property type="project" value="UniProtKB-ARBA"/>
</dbReference>
<gene>
    <name evidence="5" type="ORF">A2134_02890</name>
</gene>
<proteinExistence type="inferred from homology"/>
<dbReference type="InterPro" id="IPR015797">
    <property type="entry name" value="NUDIX_hydrolase-like_dom_sf"/>
</dbReference>
<evidence type="ECO:0000256" key="3">
    <source>
        <dbReference type="RuleBase" id="RU003476"/>
    </source>
</evidence>
<dbReference type="PANTHER" id="PTHR11839">
    <property type="entry name" value="UDP/ADP-SUGAR PYROPHOSPHATASE"/>
    <property type="match status" value="1"/>
</dbReference>
<comment type="cofactor">
    <cofactor evidence="1">
        <name>Mg(2+)</name>
        <dbReference type="ChEBI" id="CHEBI:18420"/>
    </cofactor>
</comment>
<dbReference type="PRINTS" id="PR00502">
    <property type="entry name" value="NUDIXFAMILY"/>
</dbReference>
<dbReference type="EMBL" id="MHCR01000002">
    <property type="protein sequence ID" value="OGY26063.1"/>
    <property type="molecule type" value="Genomic_DNA"/>
</dbReference>
<dbReference type="InterPro" id="IPR020476">
    <property type="entry name" value="Nudix_hydrolase"/>
</dbReference>
<dbReference type="PROSITE" id="PS51462">
    <property type="entry name" value="NUDIX"/>
    <property type="match status" value="1"/>
</dbReference>
<comment type="caution">
    <text evidence="5">The sequence shown here is derived from an EMBL/GenBank/DDBJ whole genome shotgun (WGS) entry which is preliminary data.</text>
</comment>
<dbReference type="Proteomes" id="UP000178162">
    <property type="component" value="Unassembled WGS sequence"/>
</dbReference>
<organism evidence="5 6">
    <name type="scientific">Candidatus Woykebacteria bacterium RBG_16_39_9b</name>
    <dbReference type="NCBI Taxonomy" id="1802595"/>
    <lineage>
        <taxon>Bacteria</taxon>
        <taxon>Candidatus Woykeibacteriota</taxon>
    </lineage>
</organism>
<keyword evidence="2 3" id="KW-0378">Hydrolase</keyword>
<evidence type="ECO:0000256" key="1">
    <source>
        <dbReference type="ARBA" id="ARBA00001946"/>
    </source>
</evidence>
<sequence>MIKKWKVLQSKKIFSSPFVTLKEEELKRPDGKVVSPYYVVGWSNVVYIVAVTKNKGIVLVHQYKNGVKDLVWELPAGFIDKGEAPREAAKRELLEETGFVGGKLTEIGRFRSNQGLTNYISHFFFVDKAEKVSNQNLDENEEIEVKVYPVDKVIEDIRNNKSIISDMHSQFGILLAKELL</sequence>
<accession>A0A1G1WEE6</accession>
<dbReference type="STRING" id="1802595.A2134_02890"/>
<evidence type="ECO:0000259" key="4">
    <source>
        <dbReference type="PROSITE" id="PS51462"/>
    </source>
</evidence>
<dbReference type="PROSITE" id="PS00893">
    <property type="entry name" value="NUDIX_BOX"/>
    <property type="match status" value="1"/>
</dbReference>
<dbReference type="SUPFAM" id="SSF55811">
    <property type="entry name" value="Nudix"/>
    <property type="match status" value="1"/>
</dbReference>
<dbReference type="Pfam" id="PF00293">
    <property type="entry name" value="NUDIX"/>
    <property type="match status" value="1"/>
</dbReference>
<dbReference type="InterPro" id="IPR020084">
    <property type="entry name" value="NUDIX_hydrolase_CS"/>
</dbReference>
<dbReference type="CDD" id="cd03424">
    <property type="entry name" value="NUDIX_ADPRase_Nudt5_UGPPase_Nudt14"/>
    <property type="match status" value="1"/>
</dbReference>
<evidence type="ECO:0000313" key="6">
    <source>
        <dbReference type="Proteomes" id="UP000178162"/>
    </source>
</evidence>
<evidence type="ECO:0000313" key="5">
    <source>
        <dbReference type="EMBL" id="OGY26063.1"/>
    </source>
</evidence>
<dbReference type="PANTHER" id="PTHR11839:SF18">
    <property type="entry name" value="NUDIX HYDROLASE DOMAIN-CONTAINING PROTEIN"/>
    <property type="match status" value="1"/>
</dbReference>
<evidence type="ECO:0000256" key="2">
    <source>
        <dbReference type="ARBA" id="ARBA00022801"/>
    </source>
</evidence>
<feature type="domain" description="Nudix hydrolase" evidence="4">
    <location>
        <begin position="41"/>
        <end position="170"/>
    </location>
</feature>
<dbReference type="Gene3D" id="3.90.79.10">
    <property type="entry name" value="Nucleoside Triphosphate Pyrophosphohydrolase"/>
    <property type="match status" value="1"/>
</dbReference>
<comment type="similarity">
    <text evidence="3">Belongs to the Nudix hydrolase family.</text>
</comment>
<name>A0A1G1WEE6_9BACT</name>
<dbReference type="GO" id="GO:0019693">
    <property type="term" value="P:ribose phosphate metabolic process"/>
    <property type="evidence" value="ECO:0007669"/>
    <property type="project" value="TreeGrafter"/>
</dbReference>
<dbReference type="AlphaFoldDB" id="A0A1G1WEE6"/>
<reference evidence="5 6" key="1">
    <citation type="journal article" date="2016" name="Nat. Commun.">
        <title>Thousands of microbial genomes shed light on interconnected biogeochemical processes in an aquifer system.</title>
        <authorList>
            <person name="Anantharaman K."/>
            <person name="Brown C.T."/>
            <person name="Hug L.A."/>
            <person name="Sharon I."/>
            <person name="Castelle C.J."/>
            <person name="Probst A.J."/>
            <person name="Thomas B.C."/>
            <person name="Singh A."/>
            <person name="Wilkins M.J."/>
            <person name="Karaoz U."/>
            <person name="Brodie E.L."/>
            <person name="Williams K.H."/>
            <person name="Hubbard S.S."/>
            <person name="Banfield J.F."/>
        </authorList>
    </citation>
    <scope>NUCLEOTIDE SEQUENCE [LARGE SCALE GENOMIC DNA]</scope>
</reference>
<dbReference type="InterPro" id="IPR000086">
    <property type="entry name" value="NUDIX_hydrolase_dom"/>
</dbReference>
<dbReference type="GO" id="GO:0006753">
    <property type="term" value="P:nucleoside phosphate metabolic process"/>
    <property type="evidence" value="ECO:0007669"/>
    <property type="project" value="TreeGrafter"/>
</dbReference>
<protein>
    <recommendedName>
        <fullName evidence="4">Nudix hydrolase domain-containing protein</fullName>
    </recommendedName>
</protein>